<dbReference type="AlphaFoldDB" id="A0A7X5EZE5"/>
<comment type="caution">
    <text evidence="1">The sequence shown here is derived from an EMBL/GenBank/DDBJ whole genome shotgun (WGS) entry which is preliminary data.</text>
</comment>
<gene>
    <name evidence="1" type="ORF">GWI72_01530</name>
</gene>
<accession>A0A7X5EZE5</accession>
<dbReference type="Pfam" id="PF16036">
    <property type="entry name" value="Chalcone_3"/>
    <property type="match status" value="1"/>
</dbReference>
<keyword evidence="2" id="KW-1185">Reference proteome</keyword>
<dbReference type="RefSeq" id="WP_161675100.1">
    <property type="nucleotide sequence ID" value="NZ_JAABLP010000002.1"/>
</dbReference>
<dbReference type="InterPro" id="IPR016087">
    <property type="entry name" value="Chalcone_isomerase"/>
</dbReference>
<name>A0A7X5EZE5_9HYPH</name>
<protein>
    <submittedName>
        <fullName evidence="1">Uncharacterized protein</fullName>
    </submittedName>
</protein>
<reference evidence="2" key="1">
    <citation type="submission" date="2020-01" db="EMBL/GenBank/DDBJ databases">
        <authorList>
            <person name="Fang Y."/>
            <person name="Sun R."/>
            <person name="Nie L."/>
            <person name="He J."/>
            <person name="Hao L."/>
            <person name="Wang L."/>
            <person name="Su S."/>
            <person name="Lv E."/>
            <person name="Zhang Z."/>
            <person name="Xie R."/>
            <person name="Liu H."/>
        </authorList>
    </citation>
    <scope>NUCLEOTIDE SEQUENCE [LARGE SCALE GENOMIC DNA]</scope>
    <source>
        <strain evidence="2">XCT-53</strain>
    </source>
</reference>
<evidence type="ECO:0000313" key="1">
    <source>
        <dbReference type="EMBL" id="NBN76943.1"/>
    </source>
</evidence>
<dbReference type="Proteomes" id="UP000586722">
    <property type="component" value="Unassembled WGS sequence"/>
</dbReference>
<organism evidence="1 2">
    <name type="scientific">Pannonibacter tanglangensis</name>
    <dbReference type="NCBI Taxonomy" id="2750084"/>
    <lineage>
        <taxon>Bacteria</taxon>
        <taxon>Pseudomonadati</taxon>
        <taxon>Pseudomonadota</taxon>
        <taxon>Alphaproteobacteria</taxon>
        <taxon>Hyphomicrobiales</taxon>
        <taxon>Stappiaceae</taxon>
        <taxon>Pannonibacter</taxon>
    </lineage>
</organism>
<sequence>MTVLSRLQTLSLAVTVLAAVCLALPPAARADLGPASQLVPAAELVGKGRLTFLGFRIFDAELYAPSGRYSASRPFALKLTYLRRFSGDAIAERSVDEIRRQGFSDEAKLQAWYAEMQRIFPNVASGDSITGVRDTSGKTVFYKNGRKIGTIADQEFTRRFFAIWLGNNTQDPDLRARLTGLRP</sequence>
<proteinExistence type="predicted"/>
<dbReference type="EMBL" id="JAABLQ010000001">
    <property type="protein sequence ID" value="NBN76943.1"/>
    <property type="molecule type" value="Genomic_DNA"/>
</dbReference>
<evidence type="ECO:0000313" key="2">
    <source>
        <dbReference type="Proteomes" id="UP000586722"/>
    </source>
</evidence>